<dbReference type="EMBL" id="CP010026">
    <property type="protein sequence ID" value="AJZ58798.1"/>
    <property type="molecule type" value="Genomic_DNA"/>
</dbReference>
<dbReference type="AlphaFoldDB" id="A0AAU8SY40"/>
<gene>
    <name evidence="1" type="ORF">OI25_607</name>
</gene>
<dbReference type="Proteomes" id="UP000032614">
    <property type="component" value="Chromosome 1"/>
</dbReference>
<dbReference type="GeneID" id="66514622"/>
<organism evidence="1 2">
    <name type="scientific">Paraburkholderia fungorum</name>
    <dbReference type="NCBI Taxonomy" id="134537"/>
    <lineage>
        <taxon>Bacteria</taxon>
        <taxon>Pseudomonadati</taxon>
        <taxon>Pseudomonadota</taxon>
        <taxon>Betaproteobacteria</taxon>
        <taxon>Burkholderiales</taxon>
        <taxon>Burkholderiaceae</taxon>
        <taxon>Paraburkholderia</taxon>
    </lineage>
</organism>
<sequence>MTVKFQGFDLYDEDEFAALNQKSGKSVGLRFLPDPVGKGHIVVILDLAFGFKNQDSEGVIGFIRDFGGLAPRNLATIAAASQYAGYLTEQFPTVQVAL</sequence>
<protein>
    <submittedName>
        <fullName evidence="1">Uncharacterized protein</fullName>
    </submittedName>
</protein>
<dbReference type="RefSeq" id="WP_046566341.1">
    <property type="nucleotide sequence ID" value="NZ_CP010026.1"/>
</dbReference>
<name>A0AAU8SY40_9BURK</name>
<reference evidence="1 2" key="1">
    <citation type="journal article" date="2015" name="Genome Announc.">
        <title>Complete genome sequences for 59 burkholderia isolates, both pathogenic and near neighbor.</title>
        <authorList>
            <person name="Johnson S.L."/>
            <person name="Bishop-Lilly K.A."/>
            <person name="Ladner J.T."/>
            <person name="Daligault H.E."/>
            <person name="Davenport K.W."/>
            <person name="Jaissle J."/>
            <person name="Frey K.G."/>
            <person name="Koroleva G.I."/>
            <person name="Bruce D.C."/>
            <person name="Coyne S.R."/>
            <person name="Broomall S.M."/>
            <person name="Li P.E."/>
            <person name="Teshima H."/>
            <person name="Gibbons H.S."/>
            <person name="Palacios G.F."/>
            <person name="Rosenzweig C.N."/>
            <person name="Redden C.L."/>
            <person name="Xu Y."/>
            <person name="Minogue T.D."/>
            <person name="Chain P.S."/>
        </authorList>
    </citation>
    <scope>NUCLEOTIDE SEQUENCE [LARGE SCALE GENOMIC DNA]</scope>
    <source>
        <strain evidence="1 2">ATCC BAA-463</strain>
    </source>
</reference>
<proteinExistence type="predicted"/>
<dbReference type="KEGG" id="bfn:OI25_607"/>
<evidence type="ECO:0000313" key="1">
    <source>
        <dbReference type="EMBL" id="AJZ58798.1"/>
    </source>
</evidence>
<accession>A0AAU8SY40</accession>
<evidence type="ECO:0000313" key="2">
    <source>
        <dbReference type="Proteomes" id="UP000032614"/>
    </source>
</evidence>